<dbReference type="InterPro" id="IPR027417">
    <property type="entry name" value="P-loop_NTPase"/>
</dbReference>
<keyword evidence="4" id="KW-1185">Reference proteome</keyword>
<dbReference type="AlphaFoldDB" id="A0A7X2H7I2"/>
<dbReference type="InterPro" id="IPR045006">
    <property type="entry name" value="CHLI-like"/>
</dbReference>
<protein>
    <recommendedName>
        <fullName evidence="5">Mg chelatase-related protein C-terminal domain-containing protein</fullName>
    </recommendedName>
</protein>
<evidence type="ECO:0000259" key="1">
    <source>
        <dbReference type="Pfam" id="PF01078"/>
    </source>
</evidence>
<dbReference type="GO" id="GO:0005524">
    <property type="term" value="F:ATP binding"/>
    <property type="evidence" value="ECO:0007669"/>
    <property type="project" value="InterPro"/>
</dbReference>
<dbReference type="Pfam" id="PF01078">
    <property type="entry name" value="Mg_chelatase"/>
    <property type="match status" value="1"/>
</dbReference>
<feature type="domain" description="Magnesium chelatase ChlI-like catalytic" evidence="1">
    <location>
        <begin position="6"/>
        <end position="41"/>
    </location>
</feature>
<dbReference type="PANTHER" id="PTHR32039:SF7">
    <property type="entry name" value="COMPETENCE PROTEIN COMM"/>
    <property type="match status" value="1"/>
</dbReference>
<evidence type="ECO:0000313" key="3">
    <source>
        <dbReference type="EMBL" id="MRN54883.1"/>
    </source>
</evidence>
<dbReference type="PANTHER" id="PTHR32039">
    <property type="entry name" value="MAGNESIUM-CHELATASE SUBUNIT CHLI"/>
    <property type="match status" value="1"/>
</dbReference>
<proteinExistence type="predicted"/>
<reference evidence="3 4" key="1">
    <citation type="submission" date="2019-11" db="EMBL/GenBank/DDBJ databases">
        <title>Paenibacillus monticola sp. nov., a novel PGPR strain isolated from mountain sample in China.</title>
        <authorList>
            <person name="Zhao Q."/>
            <person name="Li H.-P."/>
            <person name="Zhang J.-L."/>
        </authorList>
    </citation>
    <scope>NUCLEOTIDE SEQUENCE [LARGE SCALE GENOMIC DNA]</scope>
    <source>
        <strain evidence="3 4">LC-T2</strain>
    </source>
</reference>
<dbReference type="InterPro" id="IPR025158">
    <property type="entry name" value="Mg_chelat-rel_C"/>
</dbReference>
<comment type="caution">
    <text evidence="3">The sequence shown here is derived from an EMBL/GenBank/DDBJ whole genome shotgun (WGS) entry which is preliminary data.</text>
</comment>
<dbReference type="Gene3D" id="3.40.50.300">
    <property type="entry name" value="P-loop containing nucleotide triphosphate hydrolases"/>
    <property type="match status" value="1"/>
</dbReference>
<evidence type="ECO:0000259" key="2">
    <source>
        <dbReference type="Pfam" id="PF13335"/>
    </source>
</evidence>
<feature type="domain" description="Mg chelatase-related protein C-terminal" evidence="2">
    <location>
        <begin position="52"/>
        <end position="146"/>
    </location>
</feature>
<sequence length="156" mass="17031">MGSGNPLQGCTCSPARIAQYRARISGPLLDRIDLQVDVPRPKDWGKQGTIISSADMRAEVVAAQAIQAERYQLLPISWNSELSGAALRRYANLGKEGTQLLHNILETLGLSMRAHDRIIKLSRTIADLAGAADISSAHLAEAVQYRNLDRQLTAQE</sequence>
<evidence type="ECO:0000313" key="4">
    <source>
        <dbReference type="Proteomes" id="UP000463051"/>
    </source>
</evidence>
<dbReference type="Pfam" id="PF13335">
    <property type="entry name" value="Mg_chelatase_C"/>
    <property type="match status" value="1"/>
</dbReference>
<dbReference type="InterPro" id="IPR000523">
    <property type="entry name" value="Mg_chelatse_chII-like_cat_dom"/>
</dbReference>
<dbReference type="SUPFAM" id="SSF52540">
    <property type="entry name" value="P-loop containing nucleoside triphosphate hydrolases"/>
    <property type="match status" value="1"/>
</dbReference>
<organism evidence="3 4">
    <name type="scientific">Paenibacillus monticola</name>
    <dbReference type="NCBI Taxonomy" id="2666075"/>
    <lineage>
        <taxon>Bacteria</taxon>
        <taxon>Bacillati</taxon>
        <taxon>Bacillota</taxon>
        <taxon>Bacilli</taxon>
        <taxon>Bacillales</taxon>
        <taxon>Paenibacillaceae</taxon>
        <taxon>Paenibacillus</taxon>
    </lineage>
</organism>
<accession>A0A7X2H7I2</accession>
<dbReference type="Proteomes" id="UP000463051">
    <property type="component" value="Unassembled WGS sequence"/>
</dbReference>
<gene>
    <name evidence="3" type="ORF">GJB61_18015</name>
</gene>
<evidence type="ECO:0008006" key="5">
    <source>
        <dbReference type="Google" id="ProtNLM"/>
    </source>
</evidence>
<dbReference type="EMBL" id="WJXB01000006">
    <property type="protein sequence ID" value="MRN54883.1"/>
    <property type="molecule type" value="Genomic_DNA"/>
</dbReference>
<name>A0A7X2H7I2_9BACL</name>